<evidence type="ECO:0000256" key="1">
    <source>
        <dbReference type="SAM" id="Phobius"/>
    </source>
</evidence>
<keyword evidence="1" id="KW-0812">Transmembrane</keyword>
<evidence type="ECO:0000313" key="3">
    <source>
        <dbReference type="Proteomes" id="UP001255856"/>
    </source>
</evidence>
<feature type="transmembrane region" description="Helical" evidence="1">
    <location>
        <begin position="168"/>
        <end position="191"/>
    </location>
</feature>
<dbReference type="PANTHER" id="PTHR33372:SF2">
    <property type="entry name" value="PROTEIN CHAPERONE-LIKE PROTEIN OF POR1, CHLOROPLASTIC"/>
    <property type="match status" value="1"/>
</dbReference>
<reference evidence="2" key="1">
    <citation type="submission" date="2021-01" db="EMBL/GenBank/DDBJ databases">
        <authorList>
            <person name="Eckstrom K.M.E."/>
        </authorList>
    </citation>
    <scope>NUCLEOTIDE SEQUENCE</scope>
    <source>
        <strain evidence="2">UVCC 0001</strain>
    </source>
</reference>
<dbReference type="Pfam" id="PF11833">
    <property type="entry name" value="CPP1-like"/>
    <property type="match status" value="1"/>
</dbReference>
<keyword evidence="3" id="KW-1185">Reference proteome</keyword>
<gene>
    <name evidence="2" type="ORF">QBZ16_002066</name>
</gene>
<feature type="transmembrane region" description="Helical" evidence="1">
    <location>
        <begin position="211"/>
        <end position="229"/>
    </location>
</feature>
<keyword evidence="1" id="KW-1133">Transmembrane helix</keyword>
<dbReference type="Proteomes" id="UP001255856">
    <property type="component" value="Unassembled WGS sequence"/>
</dbReference>
<dbReference type="InterPro" id="IPR021788">
    <property type="entry name" value="CPP1-like"/>
</dbReference>
<protein>
    <submittedName>
        <fullName evidence="2">Uncharacterized protein</fullName>
    </submittedName>
</protein>
<keyword evidence="1" id="KW-0472">Membrane</keyword>
<dbReference type="PANTHER" id="PTHR33372">
    <property type="match status" value="1"/>
</dbReference>
<organism evidence="2 3">
    <name type="scientific">Prototheca wickerhamii</name>
    <dbReference type="NCBI Taxonomy" id="3111"/>
    <lineage>
        <taxon>Eukaryota</taxon>
        <taxon>Viridiplantae</taxon>
        <taxon>Chlorophyta</taxon>
        <taxon>core chlorophytes</taxon>
        <taxon>Trebouxiophyceae</taxon>
        <taxon>Chlorellales</taxon>
        <taxon>Chlorellaceae</taxon>
        <taxon>Prototheca</taxon>
    </lineage>
</organism>
<comment type="caution">
    <text evidence="2">The sequence shown here is derived from an EMBL/GenBank/DDBJ whole genome shotgun (WGS) entry which is preliminary data.</text>
</comment>
<dbReference type="AlphaFoldDB" id="A0AAD9IJN8"/>
<dbReference type="EMBL" id="JASFZW010000002">
    <property type="protein sequence ID" value="KAK2079671.1"/>
    <property type="molecule type" value="Genomic_DNA"/>
</dbReference>
<dbReference type="GO" id="GO:0031969">
    <property type="term" value="C:chloroplast membrane"/>
    <property type="evidence" value="ECO:0007669"/>
    <property type="project" value="TreeGrafter"/>
</dbReference>
<feature type="transmembrane region" description="Helical" evidence="1">
    <location>
        <begin position="137"/>
        <end position="156"/>
    </location>
</feature>
<evidence type="ECO:0000313" key="2">
    <source>
        <dbReference type="EMBL" id="KAK2079671.1"/>
    </source>
</evidence>
<sequence length="230" mass="25709">MPESTPLPEDVIVLPRLKEKDPYRWGGCWVWTGRPPFEEIQEARNYLYNLHKFHTPSREAIELALDAILQESMKHRSKTGFQPPQQGRKTDVRGVKRVSWTQRWMRLWEPHVPLSTIVNEGVVYLALAVWAGWQSSIAEPTLPLGGALAYAVWKVYDKRTKRDPEGPFWGGSALWGALLTCVTGVALGGSLAWLLSQVATPILLPAGTPPGVPFAFLLVLFVGIAALYVR</sequence>
<proteinExistence type="predicted"/>
<name>A0AAD9IJN8_PROWI</name>
<accession>A0AAD9IJN8</accession>